<protein>
    <recommendedName>
        <fullName evidence="6">F-box domain-containing protein</fullName>
    </recommendedName>
</protein>
<feature type="compositionally biased region" description="Basic and acidic residues" evidence="1">
    <location>
        <begin position="1"/>
        <end position="10"/>
    </location>
</feature>
<feature type="region of interest" description="Disordered" evidence="1">
    <location>
        <begin position="1"/>
        <end position="22"/>
    </location>
</feature>
<dbReference type="PANTHER" id="PTHR45463">
    <property type="entry name" value="OS09G0392200 PROTEIN"/>
    <property type="match status" value="1"/>
</dbReference>
<dbReference type="InterPro" id="IPR005174">
    <property type="entry name" value="KIB1-4_b-propeller"/>
</dbReference>
<dbReference type="Proteomes" id="UP001157418">
    <property type="component" value="Unassembled WGS sequence"/>
</dbReference>
<gene>
    <name evidence="4" type="ORF">LVIROSA_LOCUS34489</name>
</gene>
<proteinExistence type="predicted"/>
<feature type="domain" description="F-box" evidence="2">
    <location>
        <begin position="34"/>
        <end position="67"/>
    </location>
</feature>
<comment type="caution">
    <text evidence="4">The sequence shown here is derived from an EMBL/GenBank/DDBJ whole genome shotgun (WGS) entry which is preliminary data.</text>
</comment>
<dbReference type="CDD" id="cd09917">
    <property type="entry name" value="F-box_SF"/>
    <property type="match status" value="1"/>
</dbReference>
<dbReference type="InterPro" id="IPR001810">
    <property type="entry name" value="F-box_dom"/>
</dbReference>
<organism evidence="4 5">
    <name type="scientific">Lactuca virosa</name>
    <dbReference type="NCBI Taxonomy" id="75947"/>
    <lineage>
        <taxon>Eukaryota</taxon>
        <taxon>Viridiplantae</taxon>
        <taxon>Streptophyta</taxon>
        <taxon>Embryophyta</taxon>
        <taxon>Tracheophyta</taxon>
        <taxon>Spermatophyta</taxon>
        <taxon>Magnoliopsida</taxon>
        <taxon>eudicotyledons</taxon>
        <taxon>Gunneridae</taxon>
        <taxon>Pentapetalae</taxon>
        <taxon>asterids</taxon>
        <taxon>campanulids</taxon>
        <taxon>Asterales</taxon>
        <taxon>Asteraceae</taxon>
        <taxon>Cichorioideae</taxon>
        <taxon>Cichorieae</taxon>
        <taxon>Lactucinae</taxon>
        <taxon>Lactuca</taxon>
    </lineage>
</organism>
<dbReference type="SUPFAM" id="SSF81383">
    <property type="entry name" value="F-box domain"/>
    <property type="match status" value="1"/>
</dbReference>
<evidence type="ECO:0008006" key="6">
    <source>
        <dbReference type="Google" id="ProtNLM"/>
    </source>
</evidence>
<keyword evidence="5" id="KW-1185">Reference proteome</keyword>
<reference evidence="4 5" key="1">
    <citation type="submission" date="2022-01" db="EMBL/GenBank/DDBJ databases">
        <authorList>
            <person name="Xiong W."/>
            <person name="Schranz E."/>
        </authorList>
    </citation>
    <scope>NUCLEOTIDE SEQUENCE [LARGE SCALE GENOMIC DNA]</scope>
</reference>
<evidence type="ECO:0000256" key="1">
    <source>
        <dbReference type="SAM" id="MobiDB-lite"/>
    </source>
</evidence>
<evidence type="ECO:0000313" key="5">
    <source>
        <dbReference type="Proteomes" id="UP001157418"/>
    </source>
</evidence>
<accession>A0AAU9PFE0</accession>
<dbReference type="PANTHER" id="PTHR45463:SF8">
    <property type="entry name" value="OS09G0392200 PROTEIN"/>
    <property type="match status" value="1"/>
</dbReference>
<evidence type="ECO:0000259" key="3">
    <source>
        <dbReference type="Pfam" id="PF03478"/>
    </source>
</evidence>
<sequence length="368" mass="42482">MTRNQNHDADASSSSSSSSSRKRFRGFDNDGVALNHDVLFIVMMKLGVVDFVAFSGVCKSWRSLAFSNWNMFMASKPPMSICISDEWCSLEDLEGKKFKTIIPHSAGRICFGLTCGYLILFSRETRDFWLVNPITRHELHFPNYPIDVEDAYGRIRAILFFSPSTSGWMFVVLHRLSRPKLSFSIAGKQGWNHVDPTVPIPPILDLHAFKGKIYTHHADSSVCELRLNPNRKDKWTLLESKNFPKLDLPFPELVSSIEKLYMIYWSSSSPKKVMELDFGEMKWVPPKKTIREYTFFLGAKKSSVAFKPESWIGPPIQYKRYGHFQSWTSPPTQYKSYWHFLAGQNVVFSKGMWYFPHDCLKVNLLDGW</sequence>
<name>A0AAU9PFE0_9ASTR</name>
<evidence type="ECO:0000259" key="2">
    <source>
        <dbReference type="Pfam" id="PF00646"/>
    </source>
</evidence>
<dbReference type="Pfam" id="PF03478">
    <property type="entry name" value="Beta-prop_KIB1-4"/>
    <property type="match status" value="1"/>
</dbReference>
<feature type="domain" description="KIB1-4 beta-propeller" evidence="3">
    <location>
        <begin position="95"/>
        <end position="309"/>
    </location>
</feature>
<dbReference type="Gene3D" id="1.20.1280.50">
    <property type="match status" value="1"/>
</dbReference>
<dbReference type="AlphaFoldDB" id="A0AAU9PFE0"/>
<dbReference type="Pfam" id="PF00646">
    <property type="entry name" value="F-box"/>
    <property type="match status" value="1"/>
</dbReference>
<evidence type="ECO:0000313" key="4">
    <source>
        <dbReference type="EMBL" id="CAH1448976.1"/>
    </source>
</evidence>
<dbReference type="EMBL" id="CAKMRJ010005634">
    <property type="protein sequence ID" value="CAH1448976.1"/>
    <property type="molecule type" value="Genomic_DNA"/>
</dbReference>
<dbReference type="InterPro" id="IPR036047">
    <property type="entry name" value="F-box-like_dom_sf"/>
</dbReference>